<proteinExistence type="predicted"/>
<dbReference type="EMBL" id="CP134214">
    <property type="protein sequence ID" value="WND24135.1"/>
    <property type="molecule type" value="Genomic_DNA"/>
</dbReference>
<reference evidence="1 2" key="1">
    <citation type="submission" date="2023-09" db="EMBL/GenBank/DDBJ databases">
        <title>The genome sequence of Streptomyces anthocyanicus.</title>
        <authorList>
            <person name="Mo P."/>
        </authorList>
    </citation>
    <scope>NUCLEOTIDE SEQUENCE [LARGE SCALE GENOMIC DNA]</scope>
    <source>
        <strain evidence="1 2">JCM 4387</strain>
        <plasmid evidence="1 2">punmamed1</plasmid>
    </source>
</reference>
<protein>
    <submittedName>
        <fullName evidence="1">DUF6300 family protein</fullName>
    </submittedName>
</protein>
<sequence length="102" mass="11146">MATLEFSEELPPCSRCHGKLMMSAVAPQTDKHGRPIHLELCPSCDTGDIDRPAAGLLIQFFADGGGRDETRASEAAHLLLEWTKECMAIHGWYLADAPPDQP</sequence>
<organism evidence="1 2">
    <name type="scientific">Streptomyces violaceus</name>
    <name type="common">Streptomyces venezuelae</name>
    <dbReference type="NCBI Taxonomy" id="1936"/>
    <lineage>
        <taxon>Bacteria</taxon>
        <taxon>Bacillati</taxon>
        <taxon>Actinomycetota</taxon>
        <taxon>Actinomycetes</taxon>
        <taxon>Kitasatosporales</taxon>
        <taxon>Streptomycetaceae</taxon>
        <taxon>Streptomyces</taxon>
    </lineage>
</organism>
<name>A0ABY9UQS3_STRVL</name>
<evidence type="ECO:0000313" key="1">
    <source>
        <dbReference type="EMBL" id="WND24135.1"/>
    </source>
</evidence>
<dbReference type="InterPro" id="IPR046267">
    <property type="entry name" value="DUF6300"/>
</dbReference>
<dbReference type="Pfam" id="PF19817">
    <property type="entry name" value="DUF6300"/>
    <property type="match status" value="1"/>
</dbReference>
<accession>A0ABY9UQS3</accession>
<keyword evidence="2" id="KW-1185">Reference proteome</keyword>
<evidence type="ECO:0000313" key="2">
    <source>
        <dbReference type="Proteomes" id="UP001249394"/>
    </source>
</evidence>
<keyword evidence="1" id="KW-0614">Plasmid</keyword>
<geneLocation type="plasmid" evidence="1 2">
    <name>punmamed1</name>
</geneLocation>
<dbReference type="Proteomes" id="UP001249394">
    <property type="component" value="Plasmid punmamed1"/>
</dbReference>
<gene>
    <name evidence="1" type="ORF">RI060_43220</name>
</gene>